<evidence type="ECO:0000313" key="4">
    <source>
        <dbReference type="EMBL" id="OXZ28644.1"/>
    </source>
</evidence>
<comment type="caution">
    <text evidence="4">The sequence shown here is derived from an EMBL/GenBank/DDBJ whole genome shotgun (WGS) entry which is preliminary data.</text>
</comment>
<dbReference type="EMBL" id="NDYC01000009">
    <property type="protein sequence ID" value="OXZ28644.1"/>
    <property type="molecule type" value="Genomic_DNA"/>
</dbReference>
<dbReference type="SUPFAM" id="SSF103481">
    <property type="entry name" value="Multidrug resistance efflux transporter EmrE"/>
    <property type="match status" value="2"/>
</dbReference>
<keyword evidence="2" id="KW-1133">Transmembrane helix</keyword>
<proteinExistence type="inferred from homology"/>
<feature type="transmembrane region" description="Helical" evidence="2">
    <location>
        <begin position="70"/>
        <end position="89"/>
    </location>
</feature>
<feature type="transmembrane region" description="Helical" evidence="2">
    <location>
        <begin position="95"/>
        <end position="116"/>
    </location>
</feature>
<accession>A0A233V8D5</accession>
<dbReference type="InterPro" id="IPR037185">
    <property type="entry name" value="EmrE-like"/>
</dbReference>
<reference evidence="5" key="1">
    <citation type="submission" date="2017-04" db="EMBL/GenBank/DDBJ databases">
        <title>Finegoldia magna isolated from orthopedic joint implant-associated infections.</title>
        <authorList>
            <person name="Bjorklund S."/>
            <person name="Bruggemann H."/>
            <person name="Jensen A."/>
            <person name="Hellmark B."/>
            <person name="Soderquist B."/>
        </authorList>
    </citation>
    <scope>NUCLEOTIDE SEQUENCE [LARGE SCALE GENOMIC DNA]</scope>
    <source>
        <strain evidence="5">CCUG 54800</strain>
    </source>
</reference>
<feature type="transmembrane region" description="Helical" evidence="2">
    <location>
        <begin position="34"/>
        <end position="50"/>
    </location>
</feature>
<feature type="transmembrane region" description="Helical" evidence="2">
    <location>
        <begin position="123"/>
        <end position="142"/>
    </location>
</feature>
<feature type="transmembrane region" description="Helical" evidence="2">
    <location>
        <begin position="212"/>
        <end position="236"/>
    </location>
</feature>
<dbReference type="PANTHER" id="PTHR22911:SF137">
    <property type="entry name" value="SOLUTE CARRIER FAMILY 35 MEMBER G2-RELATED"/>
    <property type="match status" value="1"/>
</dbReference>
<dbReference type="Pfam" id="PF00892">
    <property type="entry name" value="EamA"/>
    <property type="match status" value="2"/>
</dbReference>
<dbReference type="RefSeq" id="WP_094205254.1">
    <property type="nucleotide sequence ID" value="NZ_NDYC01000009.1"/>
</dbReference>
<sequence length="302" mass="33520">MRKAKGMMFAIISALIFGFTPIMVRETLSNGSNVIMTSFLRGFFVIPFLIISLKSRNVSLKVTNQELKKLILMCSIGGCITMTMLYASYQYISVGLATSIHFIFPTIVTVYSVLFLNEKMTKYKFISLIASIIGVILLANNVGGSSNFPLGLFLAVASGCTYSFYLIYMDVSGLKYMDSVKVTFYNCMINSTMLLIYGLITGDFTLSLSKYAWIIAFVISILVSVFGTLFIQLAIVNAGVSTYTIFSTLEPITSVILGIVLFNETTDPRRLLGCFMIFLSVMILALSTRFQERKAKGRVNNE</sequence>
<dbReference type="PANTHER" id="PTHR22911">
    <property type="entry name" value="ACYL-MALONYL CONDENSING ENZYME-RELATED"/>
    <property type="match status" value="1"/>
</dbReference>
<evidence type="ECO:0000259" key="3">
    <source>
        <dbReference type="Pfam" id="PF00892"/>
    </source>
</evidence>
<feature type="transmembrane region" description="Helical" evidence="2">
    <location>
        <begin position="180"/>
        <end position="200"/>
    </location>
</feature>
<keyword evidence="2" id="KW-0472">Membrane</keyword>
<dbReference type="Proteomes" id="UP000215413">
    <property type="component" value="Unassembled WGS sequence"/>
</dbReference>
<name>A0A233V8D5_FINMA</name>
<feature type="domain" description="EamA" evidence="3">
    <location>
        <begin position="150"/>
        <end position="284"/>
    </location>
</feature>
<keyword evidence="2" id="KW-0812">Transmembrane</keyword>
<dbReference type="Gene3D" id="1.10.3730.20">
    <property type="match status" value="2"/>
</dbReference>
<evidence type="ECO:0000256" key="2">
    <source>
        <dbReference type="SAM" id="Phobius"/>
    </source>
</evidence>
<feature type="transmembrane region" description="Helical" evidence="2">
    <location>
        <begin position="148"/>
        <end position="168"/>
    </location>
</feature>
<dbReference type="GO" id="GO:0016020">
    <property type="term" value="C:membrane"/>
    <property type="evidence" value="ECO:0007669"/>
    <property type="project" value="InterPro"/>
</dbReference>
<feature type="transmembrane region" description="Helical" evidence="2">
    <location>
        <begin position="243"/>
        <end position="262"/>
    </location>
</feature>
<evidence type="ECO:0000256" key="1">
    <source>
        <dbReference type="ARBA" id="ARBA00007362"/>
    </source>
</evidence>
<comment type="similarity">
    <text evidence="1">Belongs to the EamA transporter family.</text>
</comment>
<protein>
    <submittedName>
        <fullName evidence="4">EamA family transporter</fullName>
    </submittedName>
</protein>
<evidence type="ECO:0000313" key="5">
    <source>
        <dbReference type="Proteomes" id="UP000215413"/>
    </source>
</evidence>
<organism evidence="4 5">
    <name type="scientific">Finegoldia magna</name>
    <name type="common">Peptostreptococcus magnus</name>
    <dbReference type="NCBI Taxonomy" id="1260"/>
    <lineage>
        <taxon>Bacteria</taxon>
        <taxon>Bacillati</taxon>
        <taxon>Bacillota</taxon>
        <taxon>Tissierellia</taxon>
        <taxon>Tissierellales</taxon>
        <taxon>Peptoniphilaceae</taxon>
        <taxon>Finegoldia</taxon>
    </lineage>
</organism>
<dbReference type="InterPro" id="IPR000620">
    <property type="entry name" value="EamA_dom"/>
</dbReference>
<feature type="domain" description="EamA" evidence="3">
    <location>
        <begin position="5"/>
        <end position="138"/>
    </location>
</feature>
<feature type="transmembrane region" description="Helical" evidence="2">
    <location>
        <begin position="268"/>
        <end position="288"/>
    </location>
</feature>
<dbReference type="AlphaFoldDB" id="A0A233V8D5"/>
<gene>
    <name evidence="4" type="ORF">B9N49_01715</name>
</gene>